<dbReference type="Pfam" id="PF01638">
    <property type="entry name" value="HxlR"/>
    <property type="match status" value="1"/>
</dbReference>
<dbReference type="AlphaFoldDB" id="A0A975IUE4"/>
<evidence type="ECO:0000259" key="4">
    <source>
        <dbReference type="PROSITE" id="PS51118"/>
    </source>
</evidence>
<dbReference type="EMBL" id="CP073078">
    <property type="protein sequence ID" value="QUD86161.1"/>
    <property type="molecule type" value="Genomic_DNA"/>
</dbReference>
<dbReference type="InterPro" id="IPR002577">
    <property type="entry name" value="HTH_HxlR"/>
</dbReference>
<accession>A0A975IUE4</accession>
<organism evidence="5 6">
    <name type="scientific">Phenylobacterium montanum</name>
    <dbReference type="NCBI Taxonomy" id="2823693"/>
    <lineage>
        <taxon>Bacteria</taxon>
        <taxon>Pseudomonadati</taxon>
        <taxon>Pseudomonadota</taxon>
        <taxon>Alphaproteobacteria</taxon>
        <taxon>Caulobacterales</taxon>
        <taxon>Caulobacteraceae</taxon>
        <taxon>Phenylobacterium</taxon>
    </lineage>
</organism>
<name>A0A975IUE4_9CAUL</name>
<sequence length="127" mass="13604">MKRLKARYGCPVELALEFVGGKWKAVILAWLKESPHRYAELRARLPGVSDKVLTEKLKDLELLGLVEKAAINGSGSAVVYRLTERGEGLRPVLDALYAWGGALGPELSVIIGPGDSPTKKPAGEPAG</sequence>
<feature type="domain" description="HTH hxlR-type" evidence="4">
    <location>
        <begin position="10"/>
        <end position="108"/>
    </location>
</feature>
<dbReference type="RefSeq" id="WP_211936213.1">
    <property type="nucleotide sequence ID" value="NZ_CP073078.1"/>
</dbReference>
<dbReference type="SUPFAM" id="SSF46785">
    <property type="entry name" value="Winged helix' DNA-binding domain"/>
    <property type="match status" value="1"/>
</dbReference>
<keyword evidence="6" id="KW-1185">Reference proteome</keyword>
<evidence type="ECO:0000313" key="5">
    <source>
        <dbReference type="EMBL" id="QUD86161.1"/>
    </source>
</evidence>
<evidence type="ECO:0000256" key="3">
    <source>
        <dbReference type="ARBA" id="ARBA00023163"/>
    </source>
</evidence>
<evidence type="ECO:0000256" key="2">
    <source>
        <dbReference type="ARBA" id="ARBA00023125"/>
    </source>
</evidence>
<protein>
    <submittedName>
        <fullName evidence="5">Helix-turn-helix transcriptional regulator</fullName>
    </submittedName>
</protein>
<dbReference type="InterPro" id="IPR036388">
    <property type="entry name" value="WH-like_DNA-bd_sf"/>
</dbReference>
<dbReference type="PROSITE" id="PS51118">
    <property type="entry name" value="HTH_HXLR"/>
    <property type="match status" value="1"/>
</dbReference>
<dbReference type="Proteomes" id="UP000676409">
    <property type="component" value="Chromosome"/>
</dbReference>
<keyword evidence="1" id="KW-0805">Transcription regulation</keyword>
<reference evidence="5" key="1">
    <citation type="submission" date="2021-04" db="EMBL/GenBank/DDBJ databases">
        <title>The complete genome sequence of Caulobacter sp. S6.</title>
        <authorList>
            <person name="Tang Y."/>
            <person name="Ouyang W."/>
            <person name="Liu Q."/>
            <person name="Huang B."/>
            <person name="Guo Z."/>
            <person name="Lei P."/>
        </authorList>
    </citation>
    <scope>NUCLEOTIDE SEQUENCE</scope>
    <source>
        <strain evidence="5">S6</strain>
    </source>
</reference>
<keyword evidence="3" id="KW-0804">Transcription</keyword>
<keyword evidence="2" id="KW-0238">DNA-binding</keyword>
<dbReference type="PANTHER" id="PTHR33204">
    <property type="entry name" value="TRANSCRIPTIONAL REGULATOR, MARR FAMILY"/>
    <property type="match status" value="1"/>
</dbReference>
<dbReference type="KEGG" id="caul:KCG34_13735"/>
<proteinExistence type="predicted"/>
<dbReference type="Gene3D" id="1.10.10.10">
    <property type="entry name" value="Winged helix-like DNA-binding domain superfamily/Winged helix DNA-binding domain"/>
    <property type="match status" value="1"/>
</dbReference>
<gene>
    <name evidence="5" type="ORF">KCG34_13735</name>
</gene>
<dbReference type="GO" id="GO:0003677">
    <property type="term" value="F:DNA binding"/>
    <property type="evidence" value="ECO:0007669"/>
    <property type="project" value="UniProtKB-KW"/>
</dbReference>
<dbReference type="InterPro" id="IPR036390">
    <property type="entry name" value="WH_DNA-bd_sf"/>
</dbReference>
<dbReference type="PANTHER" id="PTHR33204:SF29">
    <property type="entry name" value="TRANSCRIPTIONAL REGULATOR"/>
    <property type="match status" value="1"/>
</dbReference>
<evidence type="ECO:0000313" key="6">
    <source>
        <dbReference type="Proteomes" id="UP000676409"/>
    </source>
</evidence>
<evidence type="ECO:0000256" key="1">
    <source>
        <dbReference type="ARBA" id="ARBA00023015"/>
    </source>
</evidence>